<dbReference type="Proteomes" id="UP000178538">
    <property type="component" value="Unassembled WGS sequence"/>
</dbReference>
<dbReference type="EMBL" id="MHVG01000002">
    <property type="protein sequence ID" value="OHA91490.1"/>
    <property type="molecule type" value="Genomic_DNA"/>
</dbReference>
<organism evidence="1 2">
    <name type="scientific">Candidatus Zambryskibacteria bacterium RIFCSPHIGHO2_01_FULL_44_22b</name>
    <dbReference type="NCBI Taxonomy" id="1802737"/>
    <lineage>
        <taxon>Bacteria</taxon>
        <taxon>Candidatus Zambryskiibacteriota</taxon>
    </lineage>
</organism>
<dbReference type="InterPro" id="IPR007337">
    <property type="entry name" value="RelB/DinJ"/>
</dbReference>
<dbReference type="Pfam" id="PF04221">
    <property type="entry name" value="RelB"/>
    <property type="match status" value="1"/>
</dbReference>
<evidence type="ECO:0000313" key="2">
    <source>
        <dbReference type="Proteomes" id="UP000178538"/>
    </source>
</evidence>
<dbReference type="NCBIfam" id="TIGR02384">
    <property type="entry name" value="RelB_DinJ"/>
    <property type="match status" value="1"/>
</dbReference>
<dbReference type="AlphaFoldDB" id="A0A1G2T2G6"/>
<dbReference type="GO" id="GO:0006355">
    <property type="term" value="P:regulation of DNA-templated transcription"/>
    <property type="evidence" value="ECO:0007669"/>
    <property type="project" value="InterPro"/>
</dbReference>
<accession>A0A1G2T2G6</accession>
<comment type="caution">
    <text evidence="1">The sequence shown here is derived from an EMBL/GenBank/DDBJ whole genome shotgun (WGS) entry which is preliminary data.</text>
</comment>
<reference evidence="1 2" key="1">
    <citation type="journal article" date="2016" name="Nat. Commun.">
        <title>Thousands of microbial genomes shed light on interconnected biogeochemical processes in an aquifer system.</title>
        <authorList>
            <person name="Anantharaman K."/>
            <person name="Brown C.T."/>
            <person name="Hug L.A."/>
            <person name="Sharon I."/>
            <person name="Castelle C.J."/>
            <person name="Probst A.J."/>
            <person name="Thomas B.C."/>
            <person name="Singh A."/>
            <person name="Wilkins M.J."/>
            <person name="Karaoz U."/>
            <person name="Brodie E.L."/>
            <person name="Williams K.H."/>
            <person name="Hubbard S.S."/>
            <person name="Banfield J.F."/>
        </authorList>
    </citation>
    <scope>NUCLEOTIDE SEQUENCE [LARGE SCALE GENOMIC DNA]</scope>
</reference>
<evidence type="ECO:0000313" key="1">
    <source>
        <dbReference type="EMBL" id="OHA91490.1"/>
    </source>
</evidence>
<sequence length="59" mass="6945">MDTKVNFRTNKKTLARADKIFRRMGMDRSTALNIFLMEVVRVNGFPFKLTAKEYRDSSK</sequence>
<dbReference type="InterPro" id="IPR013321">
    <property type="entry name" value="Arc_rbn_hlx_hlx"/>
</dbReference>
<dbReference type="STRING" id="1802737.A2832_00570"/>
<proteinExistence type="predicted"/>
<name>A0A1G2T2G6_9BACT</name>
<dbReference type="Gene3D" id="1.10.1220.10">
    <property type="entry name" value="Met repressor-like"/>
    <property type="match status" value="1"/>
</dbReference>
<protein>
    <submittedName>
        <fullName evidence="1">Uncharacterized protein</fullName>
    </submittedName>
</protein>
<gene>
    <name evidence="1" type="ORF">A2832_00570</name>
</gene>